<dbReference type="InterPro" id="IPR018811">
    <property type="entry name" value="MRX11"/>
</dbReference>
<dbReference type="Pfam" id="PF10306">
    <property type="entry name" value="FLILHELTA"/>
    <property type="match status" value="1"/>
</dbReference>
<organism evidence="1 2">
    <name type="scientific">Phanerochaete carnosa (strain HHB-10118-sp)</name>
    <name type="common">White-rot fungus</name>
    <name type="synonym">Peniophora carnosa</name>
    <dbReference type="NCBI Taxonomy" id="650164"/>
    <lineage>
        <taxon>Eukaryota</taxon>
        <taxon>Fungi</taxon>
        <taxon>Dikarya</taxon>
        <taxon>Basidiomycota</taxon>
        <taxon>Agaricomycotina</taxon>
        <taxon>Agaricomycetes</taxon>
        <taxon>Polyporales</taxon>
        <taxon>Phanerochaetaceae</taxon>
        <taxon>Phanerochaete</taxon>
    </lineage>
</organism>
<dbReference type="KEGG" id="pco:PHACADRAFT_260033"/>
<dbReference type="GeneID" id="18917600"/>
<gene>
    <name evidence="1" type="ORF">PHACADRAFT_260033</name>
</gene>
<protein>
    <submittedName>
        <fullName evidence="1">Uncharacterized protein</fullName>
    </submittedName>
</protein>
<name>K5VQ37_PHACS</name>
<reference evidence="1 2" key="1">
    <citation type="journal article" date="2012" name="BMC Genomics">
        <title>Comparative genomics of the white-rot fungi, Phanerochaete carnosa and P. chrysosporium, to elucidate the genetic basis of the distinct wood types they colonize.</title>
        <authorList>
            <person name="Suzuki H."/>
            <person name="MacDonald J."/>
            <person name="Syed K."/>
            <person name="Salamov A."/>
            <person name="Hori C."/>
            <person name="Aerts A."/>
            <person name="Henrissat B."/>
            <person name="Wiebenga A."/>
            <person name="vanKuyk P.A."/>
            <person name="Barry K."/>
            <person name="Lindquist E."/>
            <person name="LaButti K."/>
            <person name="Lapidus A."/>
            <person name="Lucas S."/>
            <person name="Coutinho P."/>
            <person name="Gong Y."/>
            <person name="Samejima M."/>
            <person name="Mahadevan R."/>
            <person name="Abou-Zaid M."/>
            <person name="de Vries R.P."/>
            <person name="Igarashi K."/>
            <person name="Yadav J.S."/>
            <person name="Grigoriev I.V."/>
            <person name="Master E.R."/>
        </authorList>
    </citation>
    <scope>NUCLEOTIDE SEQUENCE [LARGE SCALE GENOMIC DNA]</scope>
    <source>
        <strain evidence="1 2">HHB-10118-sp</strain>
    </source>
</reference>
<dbReference type="EMBL" id="JH930474">
    <property type="protein sequence ID" value="EKM53598.1"/>
    <property type="molecule type" value="Genomic_DNA"/>
</dbReference>
<sequence length="190" mass="20419">MSTPPPASPPPPSSSRFAVYRQALQAISARTGTALPSLVVSFGIVHEFTALVPTVGFFFGARALGVGERVVQAVAAETEGEPGWAKQKARVWLDEGGQWAQRVGRRYGVFGYEKRERGKDGDAAAGVQEPKETEVATRLAGDAANAILAYGLTKALLPVRIGLSLYLAPAFARRVVDPIRLSIMRPFRRS</sequence>
<dbReference type="PANTHER" id="PTHR28002:SF1">
    <property type="entry name" value="MIOREX COMPLEX COMPONENT 11"/>
    <property type="match status" value="1"/>
</dbReference>
<dbReference type="AlphaFoldDB" id="K5VQ37"/>
<feature type="non-terminal residue" evidence="1">
    <location>
        <position position="190"/>
    </location>
</feature>
<evidence type="ECO:0000313" key="2">
    <source>
        <dbReference type="Proteomes" id="UP000008370"/>
    </source>
</evidence>
<proteinExistence type="predicted"/>
<dbReference type="Proteomes" id="UP000008370">
    <property type="component" value="Unassembled WGS sequence"/>
</dbReference>
<dbReference type="GO" id="GO:0005739">
    <property type="term" value="C:mitochondrion"/>
    <property type="evidence" value="ECO:0007669"/>
    <property type="project" value="TreeGrafter"/>
</dbReference>
<dbReference type="InParanoid" id="K5VQ37"/>
<keyword evidence="2" id="KW-1185">Reference proteome</keyword>
<dbReference type="OrthoDB" id="5580261at2759"/>
<accession>K5VQ37</accession>
<dbReference type="STRING" id="650164.K5VQ37"/>
<dbReference type="RefSeq" id="XP_007398284.1">
    <property type="nucleotide sequence ID" value="XM_007398222.1"/>
</dbReference>
<dbReference type="HOGENOM" id="CLU_106792_0_0_1"/>
<dbReference type="PANTHER" id="PTHR28002">
    <property type="entry name" value="MIOREX COMPLEX COMPONENT 11"/>
    <property type="match status" value="1"/>
</dbReference>
<evidence type="ECO:0000313" key="1">
    <source>
        <dbReference type="EMBL" id="EKM53598.1"/>
    </source>
</evidence>